<dbReference type="AlphaFoldDB" id="A0A1B0GRK0"/>
<dbReference type="MGI" id="MGI:5791357">
    <property type="gene designation" value="Gm45521"/>
</dbReference>
<feature type="domain" description="Sperm microtubule inner protein 1 C-terminal" evidence="1">
    <location>
        <begin position="85"/>
        <end position="191"/>
    </location>
</feature>
<dbReference type="KEGG" id="mmu:108168208"/>
<dbReference type="VEuPathDB" id="HostDB:ENSMUSG00000109649"/>
<gene>
    <name evidence="2 3" type="primary">Gm45521</name>
</gene>
<evidence type="ECO:0000313" key="2">
    <source>
        <dbReference type="Ensembl" id="ENSMUSP00000147554.2"/>
    </source>
</evidence>
<dbReference type="SMR" id="A0A1B0GRK0"/>
<evidence type="ECO:0000259" key="1">
    <source>
        <dbReference type="Pfam" id="PF22589"/>
    </source>
</evidence>
<evidence type="ECO:0000313" key="3">
    <source>
        <dbReference type="MGI" id="MGI:5791357"/>
    </source>
</evidence>
<protein>
    <submittedName>
        <fullName evidence="2">Predicted gene 45521</fullName>
    </submittedName>
</protein>
<reference evidence="2 4" key="1">
    <citation type="journal article" date="2009" name="PLoS Biol.">
        <title>Lineage-specific biology revealed by a finished genome assembly of the mouse.</title>
        <authorList>
            <consortium name="Mouse Genome Sequencing Consortium"/>
            <person name="Church D.M."/>
            <person name="Goodstadt L."/>
            <person name="Hillier L.W."/>
            <person name="Zody M.C."/>
            <person name="Goldstein S."/>
            <person name="She X."/>
            <person name="Bult C.J."/>
            <person name="Agarwala R."/>
            <person name="Cherry J.L."/>
            <person name="DiCuccio M."/>
            <person name="Hlavina W."/>
            <person name="Kapustin Y."/>
            <person name="Meric P."/>
            <person name="Maglott D."/>
            <person name="Birtle Z."/>
            <person name="Marques A.C."/>
            <person name="Graves T."/>
            <person name="Zhou S."/>
            <person name="Teague B."/>
            <person name="Potamousis K."/>
            <person name="Churas C."/>
            <person name="Place M."/>
            <person name="Herschleb J."/>
            <person name="Runnheim R."/>
            <person name="Forrest D."/>
            <person name="Amos-Landgraf J."/>
            <person name="Schwartz D.C."/>
            <person name="Cheng Z."/>
            <person name="Lindblad-Toh K."/>
            <person name="Eichler E.E."/>
            <person name="Ponting C.P."/>
        </authorList>
    </citation>
    <scope>NUCLEOTIDE SEQUENCE [LARGE SCALE GENOMIC DNA]</scope>
    <source>
        <strain evidence="2 4">C57BL/6J</strain>
    </source>
</reference>
<evidence type="ECO:0000313" key="4">
    <source>
        <dbReference type="Proteomes" id="UP000000589"/>
    </source>
</evidence>
<dbReference type="InterPro" id="IPR054323">
    <property type="entry name" value="SPMIP1_C"/>
</dbReference>
<dbReference type="RNAct" id="A0A1B0GRK0">
    <property type="molecule type" value="protein"/>
</dbReference>
<dbReference type="Proteomes" id="UP000000589">
    <property type="component" value="Chromosome 14"/>
</dbReference>
<dbReference type="AGR" id="MGI:5791357"/>
<reference evidence="2" key="3">
    <citation type="submission" date="2025-08" db="UniProtKB">
        <authorList>
            <consortium name="Ensembl"/>
        </authorList>
    </citation>
    <scope>IDENTIFICATION</scope>
    <source>
        <strain evidence="2">C57BL/6J</strain>
    </source>
</reference>
<proteinExistence type="predicted"/>
<dbReference type="ProteomicsDB" id="324386"/>
<dbReference type="Bgee" id="ENSMUSG00000109649">
    <property type="expression patterns" value="Expressed in embryonic cell in blastocyst and 8 other cell types or tissues"/>
</dbReference>
<dbReference type="InParanoid" id="A0A1B0GRK0"/>
<dbReference type="GeneID" id="108168208"/>
<dbReference type="PANTHER" id="PTHR35826:SF5">
    <property type="entry name" value="GENE 45521-RELATED"/>
    <property type="match status" value="1"/>
</dbReference>
<reference evidence="2" key="4">
    <citation type="submission" date="2025-09" db="UniProtKB">
        <authorList>
            <consortium name="Ensembl"/>
        </authorList>
    </citation>
    <scope>IDENTIFICATION</scope>
    <source>
        <strain evidence="2">C57BL/6J</strain>
    </source>
</reference>
<organism evidence="2 4">
    <name type="scientific">Mus musculus</name>
    <name type="common">Mouse</name>
    <dbReference type="NCBI Taxonomy" id="10090"/>
    <lineage>
        <taxon>Eukaryota</taxon>
        <taxon>Metazoa</taxon>
        <taxon>Chordata</taxon>
        <taxon>Craniata</taxon>
        <taxon>Vertebrata</taxon>
        <taxon>Euteleostomi</taxon>
        <taxon>Mammalia</taxon>
        <taxon>Eutheria</taxon>
        <taxon>Euarchontoglires</taxon>
        <taxon>Glires</taxon>
        <taxon>Rodentia</taxon>
        <taxon>Myomorpha</taxon>
        <taxon>Muroidea</taxon>
        <taxon>Muridae</taxon>
        <taxon>Murinae</taxon>
        <taxon>Mus</taxon>
        <taxon>Mus</taxon>
    </lineage>
</organism>
<dbReference type="Ensembl" id="ENSMUST00000211339.2">
    <property type="protein sequence ID" value="ENSMUSP00000147554.2"/>
    <property type="gene ID" value="ENSMUSG00000109649.2"/>
</dbReference>
<dbReference type="RefSeq" id="NP_001358207.1">
    <property type="nucleotide sequence ID" value="NM_001371278.1"/>
</dbReference>
<dbReference type="PANTHER" id="PTHR35826">
    <property type="entry name" value="PROTEIN ATP6V1FNB-LIKE"/>
    <property type="match status" value="1"/>
</dbReference>
<accession>A0A1B0GRK0</accession>
<name>A0A1B0GRK0_MOUSE</name>
<dbReference type="OrthoDB" id="410807at2759"/>
<sequence length="198" mass="22832">MRDLLNPTNQAFWGERVRKEVVTRATWNARYGHKYLKEGSKIRNQSQKIPFGSVLKAGPVPSTGSPVRKEVQVGWRESSGFQGSRPRQARRGLQYTAVEGRPEDLEMKPPAPATLKLLFEGISRDGQGRTLYLKERHQVIPEKKYKYPMVSSWEYGWHVGDFMKDYRTPAHAKTHPITKSFYIKNGVFPNPRRSDDIM</sequence>
<dbReference type="GeneTree" id="ENSGT00390000003224"/>
<dbReference type="Pfam" id="PF22589">
    <property type="entry name" value="SPMIP1"/>
    <property type="match status" value="1"/>
</dbReference>
<reference evidence="2 4" key="2">
    <citation type="journal article" date="2011" name="PLoS Biol.">
        <title>Modernizing reference genome assemblies.</title>
        <authorList>
            <person name="Church D.M."/>
            <person name="Schneider V.A."/>
            <person name="Graves T."/>
            <person name="Auger K."/>
            <person name="Cunningham F."/>
            <person name="Bouk N."/>
            <person name="Chen H.C."/>
            <person name="Agarwala R."/>
            <person name="McLaren W.M."/>
            <person name="Ritchie G.R."/>
            <person name="Albracht D."/>
            <person name="Kremitzki M."/>
            <person name="Rock S."/>
            <person name="Kotkiewicz H."/>
            <person name="Kremitzki C."/>
            <person name="Wollam A."/>
            <person name="Trani L."/>
            <person name="Fulton L."/>
            <person name="Fulton R."/>
            <person name="Matthews L."/>
            <person name="Whitehead S."/>
            <person name="Chow W."/>
            <person name="Torrance J."/>
            <person name="Dunn M."/>
            <person name="Harden G."/>
            <person name="Threadgold G."/>
            <person name="Wood J."/>
            <person name="Collins J."/>
            <person name="Heath P."/>
            <person name="Griffiths G."/>
            <person name="Pelan S."/>
            <person name="Grafham D."/>
            <person name="Eichler E.E."/>
            <person name="Weinstock G."/>
            <person name="Mardis E.R."/>
            <person name="Wilson R.K."/>
            <person name="Howe K."/>
            <person name="Flicek P."/>
            <person name="Hubbard T."/>
        </authorList>
    </citation>
    <scope>NUCLEOTIDE SEQUENCE [LARGE SCALE GENOMIC DNA]</scope>
    <source>
        <strain evidence="2 4">C57BL/6J</strain>
    </source>
</reference>
<dbReference type="OMA" id="QYLKERM"/>
<keyword evidence="4" id="KW-1185">Reference proteome</keyword>